<feature type="region of interest" description="Disordered" evidence="1">
    <location>
        <begin position="24"/>
        <end position="56"/>
    </location>
</feature>
<feature type="chain" id="PRO_5040223574" evidence="2">
    <location>
        <begin position="23"/>
        <end position="73"/>
    </location>
</feature>
<keyword evidence="4" id="KW-1185">Reference proteome</keyword>
<evidence type="ECO:0000256" key="2">
    <source>
        <dbReference type="SAM" id="SignalP"/>
    </source>
</evidence>
<evidence type="ECO:0000256" key="1">
    <source>
        <dbReference type="SAM" id="MobiDB-lite"/>
    </source>
</evidence>
<accession>A0A9Q1F4Y6</accession>
<dbReference type="EMBL" id="JAINUF010000008">
    <property type="protein sequence ID" value="KAJ8351200.1"/>
    <property type="molecule type" value="Genomic_DNA"/>
</dbReference>
<dbReference type="AlphaFoldDB" id="A0A9Q1F4Y6"/>
<evidence type="ECO:0000313" key="4">
    <source>
        <dbReference type="Proteomes" id="UP001152622"/>
    </source>
</evidence>
<evidence type="ECO:0000313" key="3">
    <source>
        <dbReference type="EMBL" id="KAJ8351200.1"/>
    </source>
</evidence>
<feature type="signal peptide" evidence="2">
    <location>
        <begin position="1"/>
        <end position="22"/>
    </location>
</feature>
<gene>
    <name evidence="3" type="ORF">SKAU_G00226760</name>
</gene>
<sequence>MNVKILTLVIVLLLSLLCSASAGPMASREQGREGQPEPPASRLEKETPPAPPLSQGANAILEKALLRLPSPGS</sequence>
<dbReference type="Proteomes" id="UP001152622">
    <property type="component" value="Chromosome 8"/>
</dbReference>
<comment type="caution">
    <text evidence="3">The sequence shown here is derived from an EMBL/GenBank/DDBJ whole genome shotgun (WGS) entry which is preliminary data.</text>
</comment>
<organism evidence="3 4">
    <name type="scientific">Synaphobranchus kaupii</name>
    <name type="common">Kaup's arrowtooth eel</name>
    <dbReference type="NCBI Taxonomy" id="118154"/>
    <lineage>
        <taxon>Eukaryota</taxon>
        <taxon>Metazoa</taxon>
        <taxon>Chordata</taxon>
        <taxon>Craniata</taxon>
        <taxon>Vertebrata</taxon>
        <taxon>Euteleostomi</taxon>
        <taxon>Actinopterygii</taxon>
        <taxon>Neopterygii</taxon>
        <taxon>Teleostei</taxon>
        <taxon>Anguilliformes</taxon>
        <taxon>Synaphobranchidae</taxon>
        <taxon>Synaphobranchus</taxon>
    </lineage>
</organism>
<reference evidence="3" key="1">
    <citation type="journal article" date="2023" name="Science">
        <title>Genome structures resolve the early diversification of teleost fishes.</title>
        <authorList>
            <person name="Parey E."/>
            <person name="Louis A."/>
            <person name="Montfort J."/>
            <person name="Bouchez O."/>
            <person name="Roques C."/>
            <person name="Iampietro C."/>
            <person name="Lluch J."/>
            <person name="Castinel A."/>
            <person name="Donnadieu C."/>
            <person name="Desvignes T."/>
            <person name="Floi Bucao C."/>
            <person name="Jouanno E."/>
            <person name="Wen M."/>
            <person name="Mejri S."/>
            <person name="Dirks R."/>
            <person name="Jansen H."/>
            <person name="Henkel C."/>
            <person name="Chen W.J."/>
            <person name="Zahm M."/>
            <person name="Cabau C."/>
            <person name="Klopp C."/>
            <person name="Thompson A.W."/>
            <person name="Robinson-Rechavi M."/>
            <person name="Braasch I."/>
            <person name="Lecointre G."/>
            <person name="Bobe J."/>
            <person name="Postlethwait J.H."/>
            <person name="Berthelot C."/>
            <person name="Roest Crollius H."/>
            <person name="Guiguen Y."/>
        </authorList>
    </citation>
    <scope>NUCLEOTIDE SEQUENCE</scope>
    <source>
        <strain evidence="3">WJC10195</strain>
    </source>
</reference>
<dbReference type="OrthoDB" id="10474917at2759"/>
<keyword evidence="2" id="KW-0732">Signal</keyword>
<protein>
    <submittedName>
        <fullName evidence="3">Uncharacterized protein</fullName>
    </submittedName>
</protein>
<proteinExistence type="predicted"/>
<name>A0A9Q1F4Y6_SYNKA</name>